<evidence type="ECO:0000256" key="3">
    <source>
        <dbReference type="ARBA" id="ARBA00023052"/>
    </source>
</evidence>
<accession>A0AA47AGQ6</accession>
<comment type="function">
    <text evidence="4">The branched-chain alpha-keto dehydrogenase complex catalyzes the overall conversion of alpha-keto acids to acyl-CoA and CO(2). It contains multiple copies of three enzymatic components: branched-chain alpha-keto acid decarboxylase (E1), lipoamide acyltransferase (E2) and lipoamide dehydrogenase (E3).</text>
</comment>
<evidence type="ECO:0000256" key="2">
    <source>
        <dbReference type="ARBA" id="ARBA00023002"/>
    </source>
</evidence>
<dbReference type="GO" id="GO:0000287">
    <property type="term" value="F:magnesium ion binding"/>
    <property type="evidence" value="ECO:0007669"/>
    <property type="project" value="UniProtKB-ARBA"/>
</dbReference>
<evidence type="ECO:0000256" key="1">
    <source>
        <dbReference type="ARBA" id="ARBA00001964"/>
    </source>
</evidence>
<comment type="catalytic activity">
    <reaction evidence="4">
        <text>N(6)-[(R)-lipoyl]-L-lysyl-[protein] + 3-methyl-2-oxobutanoate + H(+) = N(6)-[(R)-S(8)-2-methylpropanoyldihydrolipoyl]-L-lysyl-[protein] + CO2</text>
        <dbReference type="Rhea" id="RHEA:13457"/>
        <dbReference type="Rhea" id="RHEA-COMP:10474"/>
        <dbReference type="Rhea" id="RHEA-COMP:10497"/>
        <dbReference type="ChEBI" id="CHEBI:11851"/>
        <dbReference type="ChEBI" id="CHEBI:15378"/>
        <dbReference type="ChEBI" id="CHEBI:16526"/>
        <dbReference type="ChEBI" id="CHEBI:83099"/>
        <dbReference type="ChEBI" id="CHEBI:83142"/>
        <dbReference type="EC" id="1.2.4.4"/>
    </reaction>
</comment>
<feature type="domain" description="Dehydrogenase E1 component" evidence="5">
    <location>
        <begin position="50"/>
        <end position="330"/>
    </location>
</feature>
<keyword evidence="6" id="KW-0670">Pyruvate</keyword>
<dbReference type="InterPro" id="IPR050771">
    <property type="entry name" value="Alpha-ketoacid_DH_E1_comp"/>
</dbReference>
<dbReference type="SUPFAM" id="SSF52518">
    <property type="entry name" value="Thiamin diphosphate-binding fold (THDP-binding)"/>
    <property type="match status" value="1"/>
</dbReference>
<dbReference type="GO" id="GO:0009083">
    <property type="term" value="P:branched-chain amino acid catabolic process"/>
    <property type="evidence" value="ECO:0007669"/>
    <property type="project" value="TreeGrafter"/>
</dbReference>
<organism evidence="6 7">
    <name type="scientific">Rhodococcus rhodochrous</name>
    <dbReference type="NCBI Taxonomy" id="1829"/>
    <lineage>
        <taxon>Bacteria</taxon>
        <taxon>Bacillati</taxon>
        <taxon>Actinomycetota</taxon>
        <taxon>Actinomycetes</taxon>
        <taxon>Mycobacteriales</taxon>
        <taxon>Nocardiaceae</taxon>
        <taxon>Rhodococcus</taxon>
    </lineage>
</organism>
<dbReference type="InterPro" id="IPR029061">
    <property type="entry name" value="THDP-binding"/>
</dbReference>
<evidence type="ECO:0000256" key="4">
    <source>
        <dbReference type="RuleBase" id="RU365014"/>
    </source>
</evidence>
<geneLocation type="plasmid" evidence="6 7">
    <name>pGD02.2.1</name>
</geneLocation>
<reference evidence="6 7" key="1">
    <citation type="journal article" date="2021" name="Front. Microbiol.">
        <title>Bacterial Transformation of Aromatic Monomers in Softwood Black Liquor.</title>
        <authorList>
            <person name="Navas L.E."/>
            <person name="Dexter G."/>
            <person name="Liu J."/>
            <person name="Levy-Booth D."/>
            <person name="Cho M."/>
            <person name="Jang S.K."/>
            <person name="Mansfield S.D."/>
            <person name="Renneckar S."/>
            <person name="Mohn W.W."/>
            <person name="Eltis L.D."/>
        </authorList>
    </citation>
    <scope>NUCLEOTIDE SEQUENCE [LARGE SCALE GENOMIC DNA]</scope>
    <source>
        <strain evidence="6 7">GD02</strain>
    </source>
</reference>
<evidence type="ECO:0000313" key="7">
    <source>
        <dbReference type="Proteomes" id="UP001162740"/>
    </source>
</evidence>
<dbReference type="Proteomes" id="UP001162740">
    <property type="component" value="Plasmid pGD02.2.1"/>
</dbReference>
<dbReference type="PANTHER" id="PTHR43380">
    <property type="entry name" value="2-OXOISOVALERATE DEHYDROGENASE SUBUNIT ALPHA, MITOCHONDRIAL"/>
    <property type="match status" value="1"/>
</dbReference>
<protein>
    <recommendedName>
        <fullName evidence="4">2-oxoisovalerate dehydrogenase subunit alpha</fullName>
        <ecNumber evidence="4">1.2.4.4</ecNumber>
    </recommendedName>
    <alternativeName>
        <fullName evidence="4">Branched-chain alpha-keto acid dehydrogenase E1 component alpha chain</fullName>
    </alternativeName>
</protein>
<comment type="similarity">
    <text evidence="4">Belongs to the BCKDHA family.</text>
</comment>
<dbReference type="RefSeq" id="WP_265572822.1">
    <property type="nucleotide sequence ID" value="NZ_CP083975.1"/>
</dbReference>
<sequence length="372" mass="40798">MTNVIDVPAVFAERKTVSVTPVQLLGPMGELRPEAAVTDVRADTVRALYRDMVLARSLDQEAYHLQRQGELGLWLSCRGQEAAQVGSIRAVRDTDHVFPSYREHAAALCRGVGPAEMLTQWRGTAHGGWDPDGYRFHITSLVLSTQLLHATGYALGVAADRRKDPSLDEIVLCYFGDGSASQGDANEAFNWAAVTNAPIVFFCQNNQWAISTPTTAQSRTPLHVRAAGFGLGATVVDGNDVLAVQAATEAAAATVRAGGPPQLVEAITYRMAGHSTSDDPGRYRDDDEVQLWEQRDPLARVRRFLEAEGWADDDYFASLETEAEALAAETRNACRALEAPPLEDTFRNTFVDETPALRREREQYTAWKDSFA</sequence>
<dbReference type="GO" id="GO:0003863">
    <property type="term" value="F:branched-chain 2-oxo acid dehydrogenase activity"/>
    <property type="evidence" value="ECO:0007669"/>
    <property type="project" value="UniProtKB-EC"/>
</dbReference>
<keyword evidence="6" id="KW-0614">Plasmid</keyword>
<evidence type="ECO:0000259" key="5">
    <source>
        <dbReference type="Pfam" id="PF00676"/>
    </source>
</evidence>
<keyword evidence="3 4" id="KW-0786">Thiamine pyrophosphate</keyword>
<name>A0AA47AGQ6_RHORH</name>
<proteinExistence type="inferred from homology"/>
<dbReference type="Gene3D" id="3.40.50.970">
    <property type="match status" value="1"/>
</dbReference>
<keyword evidence="2 4" id="KW-0560">Oxidoreductase</keyword>
<dbReference type="InterPro" id="IPR001017">
    <property type="entry name" value="DH_E1"/>
</dbReference>
<evidence type="ECO:0000313" key="6">
    <source>
        <dbReference type="EMBL" id="UZF48338.1"/>
    </source>
</evidence>
<dbReference type="EC" id="1.2.4.4" evidence="4"/>
<dbReference type="Pfam" id="PF00676">
    <property type="entry name" value="E1_dh"/>
    <property type="match status" value="1"/>
</dbReference>
<dbReference type="PANTHER" id="PTHR43380:SF1">
    <property type="entry name" value="2-OXOISOVALERATE DEHYDROGENASE SUBUNIT ALPHA, MITOCHONDRIAL"/>
    <property type="match status" value="1"/>
</dbReference>
<dbReference type="CDD" id="cd02000">
    <property type="entry name" value="TPP_E1_PDC_ADC_BCADC"/>
    <property type="match status" value="1"/>
</dbReference>
<comment type="cofactor">
    <cofactor evidence="1 4">
        <name>thiamine diphosphate</name>
        <dbReference type="ChEBI" id="CHEBI:58937"/>
    </cofactor>
</comment>
<dbReference type="AlphaFoldDB" id="A0AA47AGQ6"/>
<gene>
    <name evidence="6" type="ORF">KUM34_028815</name>
</gene>
<dbReference type="EMBL" id="CP083975">
    <property type="protein sequence ID" value="UZF48338.1"/>
    <property type="molecule type" value="Genomic_DNA"/>
</dbReference>